<keyword evidence="1" id="KW-0418">Kinase</keyword>
<sequence>MSSLPPLSALGPRICILGPSNSGKSTLAQAIARKNGACAVHLDLLFHLPHTDWQPRPAEQFLALHAAAIRRESWVIDGNYTKCLPERLERATGLILLDISTSLSLFRYLRRTLFEKGRIGALEGRQDSIKLDMLRHLVCVTPGNMRRYREMFDGLTLPKAHLCGARAITRCYEEWGLTFLRSRDGG</sequence>
<evidence type="ECO:0000313" key="2">
    <source>
        <dbReference type="Proteomes" id="UP000254848"/>
    </source>
</evidence>
<comment type="caution">
    <text evidence="1">The sequence shown here is derived from an EMBL/GenBank/DDBJ whole genome shotgun (WGS) entry which is preliminary data.</text>
</comment>
<name>A0A370QGD7_9GAMM</name>
<dbReference type="SUPFAM" id="SSF52540">
    <property type="entry name" value="P-loop containing nucleoside triphosphate hydrolases"/>
    <property type="match status" value="1"/>
</dbReference>
<dbReference type="AlphaFoldDB" id="A0A370QGD7"/>
<dbReference type="OrthoDB" id="5296079at2"/>
<gene>
    <name evidence="1" type="ORF">C8D90_10926</name>
</gene>
<accession>A0A370QGD7</accession>
<reference evidence="1 2" key="1">
    <citation type="submission" date="2018-07" db="EMBL/GenBank/DDBJ databases">
        <title>Genomic Encyclopedia of Type Strains, Phase IV (KMG-IV): sequencing the most valuable type-strain genomes for metagenomic binning, comparative biology and taxonomic classification.</title>
        <authorList>
            <person name="Goeker M."/>
        </authorList>
    </citation>
    <scope>NUCLEOTIDE SEQUENCE [LARGE SCALE GENOMIC DNA]</scope>
    <source>
        <strain evidence="1 2">DSM 103736</strain>
    </source>
</reference>
<dbReference type="InterPro" id="IPR027417">
    <property type="entry name" value="P-loop_NTPase"/>
</dbReference>
<dbReference type="PANTHER" id="PTHR37816:SF3">
    <property type="entry name" value="MODULATES DNA TOPOLOGY"/>
    <property type="match status" value="1"/>
</dbReference>
<organism evidence="1 2">
    <name type="scientific">Enterobacillus tribolii</name>
    <dbReference type="NCBI Taxonomy" id="1487935"/>
    <lineage>
        <taxon>Bacteria</taxon>
        <taxon>Pseudomonadati</taxon>
        <taxon>Pseudomonadota</taxon>
        <taxon>Gammaproteobacteria</taxon>
        <taxon>Enterobacterales</taxon>
        <taxon>Hafniaceae</taxon>
        <taxon>Enterobacillus</taxon>
    </lineage>
</organism>
<keyword evidence="2" id="KW-1185">Reference proteome</keyword>
<keyword evidence="1" id="KW-0808">Transferase</keyword>
<dbReference type="PANTHER" id="PTHR37816">
    <property type="entry name" value="YALI0E33011P"/>
    <property type="match status" value="1"/>
</dbReference>
<dbReference type="InterPro" id="IPR052922">
    <property type="entry name" value="Cytidylate_Kinase-2"/>
</dbReference>
<dbReference type="Proteomes" id="UP000254848">
    <property type="component" value="Unassembled WGS sequence"/>
</dbReference>
<evidence type="ECO:0000313" key="1">
    <source>
        <dbReference type="EMBL" id="RDK87431.1"/>
    </source>
</evidence>
<dbReference type="GO" id="GO:0016301">
    <property type="term" value="F:kinase activity"/>
    <property type="evidence" value="ECO:0007669"/>
    <property type="project" value="UniProtKB-KW"/>
</dbReference>
<protein>
    <submittedName>
        <fullName evidence="1">Adenylate kinase family enzyme</fullName>
    </submittedName>
</protein>
<proteinExistence type="predicted"/>
<dbReference type="Gene3D" id="3.40.50.300">
    <property type="entry name" value="P-loop containing nucleotide triphosphate hydrolases"/>
    <property type="match status" value="1"/>
</dbReference>
<dbReference type="RefSeq" id="WP_115459748.1">
    <property type="nucleotide sequence ID" value="NZ_QRAP01000009.1"/>
</dbReference>
<dbReference type="EMBL" id="QRAP01000009">
    <property type="protein sequence ID" value="RDK87431.1"/>
    <property type="molecule type" value="Genomic_DNA"/>
</dbReference>